<evidence type="ECO:0000313" key="8">
    <source>
        <dbReference type="Proteomes" id="UP001161757"/>
    </source>
</evidence>
<reference evidence="7" key="1">
    <citation type="submission" date="2023-01" db="EMBL/GenBank/DDBJ databases">
        <title>Exophiala dermititidis isolated from Cystic Fibrosis Patient.</title>
        <authorList>
            <person name="Kurbessoian T."/>
            <person name="Crocker A."/>
            <person name="Murante D."/>
            <person name="Hogan D.A."/>
            <person name="Stajich J.E."/>
        </authorList>
    </citation>
    <scope>NUCLEOTIDE SEQUENCE</scope>
    <source>
        <strain evidence="7">Ex8</strain>
    </source>
</reference>
<dbReference type="InterPro" id="IPR035896">
    <property type="entry name" value="AN1-like_Znf"/>
</dbReference>
<dbReference type="Proteomes" id="UP001161757">
    <property type="component" value="Unassembled WGS sequence"/>
</dbReference>
<organism evidence="7 8">
    <name type="scientific">Exophiala dermatitidis</name>
    <name type="common">Black yeast-like fungus</name>
    <name type="synonym">Wangiella dermatitidis</name>
    <dbReference type="NCBI Taxonomy" id="5970"/>
    <lineage>
        <taxon>Eukaryota</taxon>
        <taxon>Fungi</taxon>
        <taxon>Dikarya</taxon>
        <taxon>Ascomycota</taxon>
        <taxon>Pezizomycotina</taxon>
        <taxon>Eurotiomycetes</taxon>
        <taxon>Chaetothyriomycetidae</taxon>
        <taxon>Chaetothyriales</taxon>
        <taxon>Herpotrichiellaceae</taxon>
        <taxon>Exophiala</taxon>
    </lineage>
</organism>
<keyword evidence="3" id="KW-0862">Zinc</keyword>
<feature type="domain" description="AN1-type" evidence="6">
    <location>
        <begin position="111"/>
        <end position="163"/>
    </location>
</feature>
<evidence type="ECO:0000256" key="5">
    <source>
        <dbReference type="SAM" id="MobiDB-lite"/>
    </source>
</evidence>
<dbReference type="Pfam" id="PF25327">
    <property type="entry name" value="UBL_ZFAND1"/>
    <property type="match status" value="1"/>
</dbReference>
<feature type="region of interest" description="Disordered" evidence="5">
    <location>
        <begin position="1"/>
        <end position="23"/>
    </location>
</feature>
<dbReference type="GO" id="GO:0005737">
    <property type="term" value="C:cytoplasm"/>
    <property type="evidence" value="ECO:0007669"/>
    <property type="project" value="TreeGrafter"/>
</dbReference>
<dbReference type="PANTHER" id="PTHR14677">
    <property type="entry name" value="ARSENITE INDUCUBLE RNA ASSOCIATED PROTEIN AIP-1-RELATED"/>
    <property type="match status" value="1"/>
</dbReference>
<dbReference type="CDD" id="cd20335">
    <property type="entry name" value="BRcat_RBR"/>
    <property type="match status" value="1"/>
</dbReference>
<evidence type="ECO:0000256" key="1">
    <source>
        <dbReference type="ARBA" id="ARBA00022723"/>
    </source>
</evidence>
<feature type="compositionally biased region" description="Low complexity" evidence="5">
    <location>
        <begin position="89"/>
        <end position="102"/>
    </location>
</feature>
<evidence type="ECO:0000256" key="4">
    <source>
        <dbReference type="PROSITE-ProRule" id="PRU00449"/>
    </source>
</evidence>
<evidence type="ECO:0000313" key="7">
    <source>
        <dbReference type="EMBL" id="KAJ8988509.1"/>
    </source>
</evidence>
<dbReference type="GO" id="GO:0008270">
    <property type="term" value="F:zinc ion binding"/>
    <property type="evidence" value="ECO:0007669"/>
    <property type="project" value="UniProtKB-KW"/>
</dbReference>
<feature type="compositionally biased region" description="Pro residues" evidence="5">
    <location>
        <begin position="1"/>
        <end position="11"/>
    </location>
</feature>
<protein>
    <recommendedName>
        <fullName evidence="6">AN1-type domain-containing protein</fullName>
    </recommendedName>
</protein>
<proteinExistence type="predicted"/>
<feature type="domain" description="AN1-type" evidence="6">
    <location>
        <begin position="30"/>
        <end position="78"/>
    </location>
</feature>
<keyword evidence="2 4" id="KW-0863">Zinc-finger</keyword>
<feature type="region of interest" description="Disordered" evidence="5">
    <location>
        <begin position="78"/>
        <end position="110"/>
    </location>
</feature>
<dbReference type="EMBL" id="JAJGCB010000018">
    <property type="protein sequence ID" value="KAJ8988509.1"/>
    <property type="molecule type" value="Genomic_DNA"/>
</dbReference>
<dbReference type="PROSITE" id="PS51039">
    <property type="entry name" value="ZF_AN1"/>
    <property type="match status" value="2"/>
</dbReference>
<dbReference type="PANTHER" id="PTHR14677:SF40">
    <property type="entry name" value="CDC48-ASSOCIATED UBIQUITIN-LIKE_ZINC FINGER PROTEIN 1"/>
    <property type="match status" value="1"/>
</dbReference>
<name>A0AAN6EPS1_EXODE</name>
<comment type="caution">
    <text evidence="7">The sequence shown here is derived from an EMBL/GenBank/DDBJ whole genome shotgun (WGS) entry which is preliminary data.</text>
</comment>
<dbReference type="SUPFAM" id="SSF118310">
    <property type="entry name" value="AN1-like Zinc finger"/>
    <property type="match status" value="2"/>
</dbReference>
<gene>
    <name evidence="7" type="ORF">HRR80_007535</name>
</gene>
<evidence type="ECO:0000256" key="3">
    <source>
        <dbReference type="ARBA" id="ARBA00022833"/>
    </source>
</evidence>
<accession>A0AAN6EPS1</accession>
<dbReference type="Pfam" id="PF01428">
    <property type="entry name" value="zf-AN1"/>
    <property type="match status" value="2"/>
</dbReference>
<dbReference type="Gene3D" id="4.10.1110.10">
    <property type="entry name" value="AN1-like Zinc finger"/>
    <property type="match status" value="2"/>
</dbReference>
<sequence length="335" mass="36606">MSTSAPTPPPSEQSYTAMRHNGDDYDRDVEAIGSHCEFPYCHQLDFLPFRCDSCHHTFCLDHRTETAHKCPRAGEWAKNRRRNSVGRPTSTTTNSGSSTTTLSGGGGRPNHTNAIQCSNPTCKTFVHTLQNTGVHCPQCNRTYCLKHRMREDHDCANLIPVGARPAGAGAALLQSNKEKLRLGFGRLKSWGAKVQQDTSTMVSGSRPQGSSGRAAQIVALNALKKNAKGDDKLDPAKRVYLHVEAEAASTTSKLPRADLFFSQDWSVGRLLDEAAKRLQVANVNNRVDSEEQRLRVYHVEGGRLLDFSEKVGKALISGNTVVLLRGVGPKEVAAT</sequence>
<evidence type="ECO:0000256" key="2">
    <source>
        <dbReference type="ARBA" id="ARBA00022771"/>
    </source>
</evidence>
<dbReference type="InterPro" id="IPR057358">
    <property type="entry name" value="UBL_ZFAND1-like"/>
</dbReference>
<evidence type="ECO:0000259" key="6">
    <source>
        <dbReference type="PROSITE" id="PS51039"/>
    </source>
</evidence>
<dbReference type="InterPro" id="IPR000058">
    <property type="entry name" value="Znf_AN1"/>
</dbReference>
<dbReference type="SMART" id="SM00154">
    <property type="entry name" value="ZnF_AN1"/>
    <property type="match status" value="2"/>
</dbReference>
<dbReference type="AlphaFoldDB" id="A0AAN6EPS1"/>
<keyword evidence="1" id="KW-0479">Metal-binding</keyword>